<dbReference type="EMBL" id="AE016822">
    <property type="protein sequence ID" value="AAT89533.1"/>
    <property type="molecule type" value="Genomic_DNA"/>
</dbReference>
<reference evidence="2 3" key="1">
    <citation type="journal article" date="2004" name="Mol. Plant Microbe Interact.">
        <title>The genome sequence of the Gram-positive sugarcane pathogen Leifsonia xyli subsp. xyli.</title>
        <authorList>
            <person name="Monteiro-Vitorello C.B."/>
            <person name="Camargo L.E.A."/>
            <person name="Van Sluys M.A."/>
            <person name="Kitajima J.P."/>
            <person name="Truffi D."/>
            <person name="do Amaral A.M."/>
            <person name="Harakava R."/>
            <person name="de Oliveira J.C.F."/>
            <person name="Wood D."/>
            <person name="de Oliveira M.C."/>
            <person name="Miyaki C.Y."/>
            <person name="Takita M.A."/>
            <person name="da Silva A.C.R."/>
            <person name="Furlan L.R."/>
            <person name="Carraro D.M."/>
            <person name="Camarotte G."/>
            <person name="Almeida N.F. Jr."/>
            <person name="Carrer H."/>
            <person name="Coutinho L.L."/>
            <person name="El-Dorry H.A."/>
            <person name="Ferro M.I.T."/>
            <person name="Gagliardi P.R."/>
            <person name="Giglioti E."/>
            <person name="Goldman M.H.S."/>
            <person name="Goldman G.H."/>
            <person name="Kimura E.T."/>
            <person name="Ferro E.S."/>
            <person name="Kuramae E.E."/>
            <person name="Lemos E.G.M."/>
            <person name="Lemos M.V.F."/>
            <person name="Mauro S.M.Z."/>
            <person name="Machado M.A."/>
            <person name="Marino C.L."/>
            <person name="Menck C.F."/>
            <person name="Nunes L.R."/>
            <person name="Oliveira R.C."/>
            <person name="Pereira G.G."/>
            <person name="Siqueira W."/>
            <person name="de Souza A.A."/>
            <person name="Tsai S.M."/>
            <person name="Zanca A.S."/>
            <person name="Simpson A.J.G."/>
            <person name="Brumbley S.M."/>
            <person name="Setubal J.C."/>
        </authorList>
    </citation>
    <scope>NUCLEOTIDE SEQUENCE [LARGE SCALE GENOMIC DNA]</scope>
    <source>
        <strain evidence="2 3">CTCB07</strain>
    </source>
</reference>
<proteinExistence type="predicted"/>
<protein>
    <submittedName>
        <fullName evidence="2">Uncharacterized protein</fullName>
    </submittedName>
</protein>
<evidence type="ECO:0000313" key="2">
    <source>
        <dbReference type="EMBL" id="AAT89533.1"/>
    </source>
</evidence>
<gene>
    <name evidence="2" type="ordered locus">Lxx17900</name>
</gene>
<feature type="transmembrane region" description="Helical" evidence="1">
    <location>
        <begin position="6"/>
        <end position="24"/>
    </location>
</feature>
<organism evidence="2 3">
    <name type="scientific">Leifsonia xyli subsp. xyli (strain CTCB07)</name>
    <dbReference type="NCBI Taxonomy" id="281090"/>
    <lineage>
        <taxon>Bacteria</taxon>
        <taxon>Bacillati</taxon>
        <taxon>Actinomycetota</taxon>
        <taxon>Actinomycetes</taxon>
        <taxon>Micrococcales</taxon>
        <taxon>Microbacteriaceae</taxon>
        <taxon>Leifsonia</taxon>
    </lineage>
</organism>
<dbReference type="KEGG" id="lxx:Lxx17900"/>
<name>Q6ADL3_LEIXX</name>
<dbReference type="AlphaFoldDB" id="Q6ADL3"/>
<sequence length="32" mass="3703">MDESRWRWTIVAGLALGVLGLAYLNTGRDRRR</sequence>
<evidence type="ECO:0000256" key="1">
    <source>
        <dbReference type="SAM" id="Phobius"/>
    </source>
</evidence>
<keyword evidence="3" id="KW-1185">Reference proteome</keyword>
<keyword evidence="1" id="KW-0812">Transmembrane</keyword>
<evidence type="ECO:0000313" key="3">
    <source>
        <dbReference type="Proteomes" id="UP000001306"/>
    </source>
</evidence>
<keyword evidence="1" id="KW-1133">Transmembrane helix</keyword>
<dbReference type="HOGENOM" id="CLU_3390082_0_0_11"/>
<keyword evidence="1" id="KW-0472">Membrane</keyword>
<dbReference type="Proteomes" id="UP000001306">
    <property type="component" value="Chromosome"/>
</dbReference>
<accession>Q6ADL3</accession>